<accession>A0AAN8PJM7</accession>
<dbReference type="GO" id="GO:0016020">
    <property type="term" value="C:membrane"/>
    <property type="evidence" value="ECO:0007669"/>
    <property type="project" value="UniProtKB-SubCell"/>
</dbReference>
<evidence type="ECO:0000256" key="11">
    <source>
        <dbReference type="SAM" id="Phobius"/>
    </source>
</evidence>
<organism evidence="15 16">
    <name type="scientific">Polyplax serrata</name>
    <name type="common">Common mouse louse</name>
    <dbReference type="NCBI Taxonomy" id="468196"/>
    <lineage>
        <taxon>Eukaryota</taxon>
        <taxon>Metazoa</taxon>
        <taxon>Ecdysozoa</taxon>
        <taxon>Arthropoda</taxon>
        <taxon>Hexapoda</taxon>
        <taxon>Insecta</taxon>
        <taxon>Pterygota</taxon>
        <taxon>Neoptera</taxon>
        <taxon>Paraneoptera</taxon>
        <taxon>Psocodea</taxon>
        <taxon>Troctomorpha</taxon>
        <taxon>Phthiraptera</taxon>
        <taxon>Anoplura</taxon>
        <taxon>Polyplacidae</taxon>
        <taxon>Polyplax</taxon>
    </lineage>
</organism>
<dbReference type="PROSITE" id="PS50215">
    <property type="entry name" value="ADAM_MEPRO"/>
    <property type="match status" value="1"/>
</dbReference>
<feature type="compositionally biased region" description="Polar residues" evidence="10">
    <location>
        <begin position="1397"/>
        <end position="1422"/>
    </location>
</feature>
<evidence type="ECO:0000256" key="9">
    <source>
        <dbReference type="PROSITE-ProRule" id="PRU00276"/>
    </source>
</evidence>
<comment type="caution">
    <text evidence="8">Lacks conserved residue(s) required for the propagation of feature annotation.</text>
</comment>
<feature type="region of interest" description="Disordered" evidence="10">
    <location>
        <begin position="1456"/>
        <end position="1613"/>
    </location>
</feature>
<dbReference type="Gene3D" id="2.10.25.10">
    <property type="entry name" value="Laminin"/>
    <property type="match status" value="1"/>
</dbReference>
<dbReference type="InterPro" id="IPR006586">
    <property type="entry name" value="ADAM_Cys-rich"/>
</dbReference>
<feature type="compositionally biased region" description="Polar residues" evidence="10">
    <location>
        <begin position="1300"/>
        <end position="1345"/>
    </location>
</feature>
<dbReference type="SUPFAM" id="SSF55486">
    <property type="entry name" value="Metalloproteases ('zincins'), catalytic domain"/>
    <property type="match status" value="1"/>
</dbReference>
<feature type="disulfide bond" evidence="9">
    <location>
        <begin position="408"/>
        <end position="413"/>
    </location>
</feature>
<evidence type="ECO:0000259" key="14">
    <source>
        <dbReference type="PROSITE" id="PS50215"/>
    </source>
</evidence>
<dbReference type="InterPro" id="IPR001762">
    <property type="entry name" value="Disintegrin_dom"/>
</dbReference>
<dbReference type="InterPro" id="IPR000742">
    <property type="entry name" value="EGF"/>
</dbReference>
<feature type="region of interest" description="Disordered" evidence="10">
    <location>
        <begin position="1394"/>
        <end position="1422"/>
    </location>
</feature>
<evidence type="ECO:0000256" key="8">
    <source>
        <dbReference type="PROSITE-ProRule" id="PRU00076"/>
    </source>
</evidence>
<evidence type="ECO:0000256" key="5">
    <source>
        <dbReference type="ARBA" id="ARBA00023136"/>
    </source>
</evidence>
<dbReference type="Pfam" id="PF01421">
    <property type="entry name" value="Reprolysin"/>
    <property type="match status" value="1"/>
</dbReference>
<evidence type="ECO:0000256" key="1">
    <source>
        <dbReference type="ARBA" id="ARBA00004167"/>
    </source>
</evidence>
<dbReference type="GO" id="GO:0004222">
    <property type="term" value="F:metalloendopeptidase activity"/>
    <property type="evidence" value="ECO:0007669"/>
    <property type="project" value="InterPro"/>
</dbReference>
<dbReference type="Pfam" id="PF01562">
    <property type="entry name" value="Pep_M12B_propep"/>
    <property type="match status" value="1"/>
</dbReference>
<keyword evidence="9" id="KW-0479">Metal-binding</keyword>
<dbReference type="Proteomes" id="UP001372834">
    <property type="component" value="Unassembled WGS sequence"/>
</dbReference>
<feature type="domain" description="Peptidase M12B" evidence="14">
    <location>
        <begin position="256"/>
        <end position="451"/>
    </location>
</feature>
<feature type="region of interest" description="Disordered" evidence="10">
    <location>
        <begin position="1274"/>
        <end position="1379"/>
    </location>
</feature>
<evidence type="ECO:0000256" key="10">
    <source>
        <dbReference type="SAM" id="MobiDB-lite"/>
    </source>
</evidence>
<keyword evidence="4" id="KW-0482">Metalloprotease</keyword>
<gene>
    <name evidence="15" type="ORF">RUM43_012852</name>
</gene>
<feature type="transmembrane region" description="Helical" evidence="11">
    <location>
        <begin position="288"/>
        <end position="308"/>
    </location>
</feature>
<dbReference type="InterPro" id="IPR034027">
    <property type="entry name" value="Reprolysin_adamalysin"/>
</dbReference>
<keyword evidence="3 11" id="KW-1133">Transmembrane helix</keyword>
<dbReference type="PANTHER" id="PTHR11905">
    <property type="entry name" value="ADAM A DISINTEGRIN AND METALLOPROTEASE DOMAIN"/>
    <property type="match status" value="1"/>
</dbReference>
<feature type="compositionally biased region" description="Basic and acidic residues" evidence="10">
    <location>
        <begin position="1202"/>
        <end position="1222"/>
    </location>
</feature>
<feature type="disulfide bond" evidence="9">
    <location>
        <begin position="406"/>
        <end position="430"/>
    </location>
</feature>
<feature type="compositionally biased region" description="Polar residues" evidence="10">
    <location>
        <begin position="920"/>
        <end position="941"/>
    </location>
</feature>
<dbReference type="PROSITE" id="PS50026">
    <property type="entry name" value="EGF_3"/>
    <property type="match status" value="1"/>
</dbReference>
<dbReference type="InterPro" id="IPR036436">
    <property type="entry name" value="Disintegrin_dom_sf"/>
</dbReference>
<proteinExistence type="predicted"/>
<evidence type="ECO:0000256" key="7">
    <source>
        <dbReference type="PROSITE-ProRule" id="PRU00068"/>
    </source>
</evidence>
<dbReference type="SMART" id="SM00050">
    <property type="entry name" value="DISIN"/>
    <property type="match status" value="1"/>
</dbReference>
<dbReference type="Pfam" id="PF08516">
    <property type="entry name" value="ADAM_CR"/>
    <property type="match status" value="1"/>
</dbReference>
<dbReference type="InterPro" id="IPR002870">
    <property type="entry name" value="Peptidase_M12B_N"/>
</dbReference>
<dbReference type="SUPFAM" id="SSF57552">
    <property type="entry name" value="Blood coagulation inhibitor (disintegrin)"/>
    <property type="match status" value="1"/>
</dbReference>
<keyword evidence="2 11" id="KW-0812">Transmembrane</keyword>
<feature type="disulfide bond" evidence="7">
    <location>
        <begin position="517"/>
        <end position="537"/>
    </location>
</feature>
<feature type="binding site" evidence="9">
    <location>
        <position position="391"/>
    </location>
    <ligand>
        <name>Zn(2+)</name>
        <dbReference type="ChEBI" id="CHEBI:29105"/>
        <note>catalytic</note>
    </ligand>
</feature>
<dbReference type="FunFam" id="3.40.390.10:FF:000002">
    <property type="entry name" value="Disintegrin and metalloproteinase domain-containing protein 22"/>
    <property type="match status" value="1"/>
</dbReference>
<dbReference type="GO" id="GO:0046872">
    <property type="term" value="F:metal ion binding"/>
    <property type="evidence" value="ECO:0007669"/>
    <property type="project" value="UniProtKB-KW"/>
</dbReference>
<comment type="caution">
    <text evidence="15">The sequence shown here is derived from an EMBL/GenBank/DDBJ whole genome shotgun (WGS) entry which is preliminary data.</text>
</comment>
<keyword evidence="8" id="KW-0245">EGF-like domain</keyword>
<dbReference type="EMBL" id="JAWJWE010000006">
    <property type="protein sequence ID" value="KAK6633108.1"/>
    <property type="molecule type" value="Genomic_DNA"/>
</dbReference>
<evidence type="ECO:0008006" key="17">
    <source>
        <dbReference type="Google" id="ProtNLM"/>
    </source>
</evidence>
<feature type="region of interest" description="Disordered" evidence="10">
    <location>
        <begin position="1088"/>
        <end position="1259"/>
    </location>
</feature>
<feature type="compositionally biased region" description="Pro residues" evidence="10">
    <location>
        <begin position="1152"/>
        <end position="1162"/>
    </location>
</feature>
<keyword evidence="5 11" id="KW-0472">Membrane</keyword>
<feature type="compositionally biased region" description="Basic and acidic residues" evidence="10">
    <location>
        <begin position="1289"/>
        <end position="1299"/>
    </location>
</feature>
<feature type="compositionally biased region" description="Basic and acidic residues" evidence="10">
    <location>
        <begin position="1346"/>
        <end position="1357"/>
    </location>
</feature>
<evidence type="ECO:0000256" key="4">
    <source>
        <dbReference type="ARBA" id="ARBA00023049"/>
    </source>
</evidence>
<dbReference type="PANTHER" id="PTHR11905:SF159">
    <property type="entry name" value="ADAM METALLOPROTEASE"/>
    <property type="match status" value="1"/>
</dbReference>
<feature type="binding site" evidence="9">
    <location>
        <position position="401"/>
    </location>
    <ligand>
        <name>Zn(2+)</name>
        <dbReference type="ChEBI" id="CHEBI:29105"/>
        <note>catalytic</note>
    </ligand>
</feature>
<feature type="compositionally biased region" description="Polar residues" evidence="10">
    <location>
        <begin position="1470"/>
        <end position="1492"/>
    </location>
</feature>
<keyword evidence="4" id="KW-0378">Hydrolase</keyword>
<feature type="active site" evidence="9">
    <location>
        <position position="392"/>
    </location>
</feature>
<feature type="domain" description="Disintegrin" evidence="13">
    <location>
        <begin position="457"/>
        <end position="545"/>
    </location>
</feature>
<evidence type="ECO:0000256" key="6">
    <source>
        <dbReference type="ARBA" id="ARBA00023157"/>
    </source>
</evidence>
<feature type="transmembrane region" description="Helical" evidence="11">
    <location>
        <begin position="737"/>
        <end position="759"/>
    </location>
</feature>
<keyword evidence="4" id="KW-0645">Protease</keyword>
<dbReference type="PROSITE" id="PS50214">
    <property type="entry name" value="DISINTEGRIN_2"/>
    <property type="match status" value="1"/>
</dbReference>
<keyword evidence="6 8" id="KW-1015">Disulfide bond</keyword>
<feature type="compositionally biased region" description="Polar residues" evidence="10">
    <location>
        <begin position="1441"/>
        <end position="1450"/>
    </location>
</feature>
<evidence type="ECO:0000259" key="13">
    <source>
        <dbReference type="PROSITE" id="PS50214"/>
    </source>
</evidence>
<evidence type="ECO:0000313" key="16">
    <source>
        <dbReference type="Proteomes" id="UP001372834"/>
    </source>
</evidence>
<feature type="region of interest" description="Disordered" evidence="10">
    <location>
        <begin position="1432"/>
        <end position="1451"/>
    </location>
</feature>
<dbReference type="FunFam" id="4.10.70.10:FF:000001">
    <property type="entry name" value="Disintegrin and metalloproteinase domain-containing protein 22"/>
    <property type="match status" value="1"/>
</dbReference>
<reference evidence="15 16" key="1">
    <citation type="submission" date="2023-10" db="EMBL/GenBank/DDBJ databases">
        <title>Genomes of two closely related lineages of the louse Polyplax serrata with different host specificities.</title>
        <authorList>
            <person name="Martinu J."/>
            <person name="Tarabai H."/>
            <person name="Stefka J."/>
            <person name="Hypsa V."/>
        </authorList>
    </citation>
    <scope>NUCLEOTIDE SEQUENCE [LARGE SCALE GENOMIC DNA]</scope>
    <source>
        <strain evidence="15">HR10_N</strain>
    </source>
</reference>
<dbReference type="InterPro" id="IPR024079">
    <property type="entry name" value="MetalloPept_cat_dom_sf"/>
</dbReference>
<feature type="domain" description="EGF-like" evidence="12">
    <location>
        <begin position="681"/>
        <end position="713"/>
    </location>
</feature>
<dbReference type="InterPro" id="IPR001590">
    <property type="entry name" value="Peptidase_M12B"/>
</dbReference>
<feature type="disulfide bond" evidence="8">
    <location>
        <begin position="685"/>
        <end position="695"/>
    </location>
</feature>
<feature type="compositionally biased region" description="Polar residues" evidence="10">
    <location>
        <begin position="1358"/>
        <end position="1376"/>
    </location>
</feature>
<dbReference type="PROSITE" id="PS01186">
    <property type="entry name" value="EGF_2"/>
    <property type="match status" value="1"/>
</dbReference>
<dbReference type="Gene3D" id="4.10.70.10">
    <property type="entry name" value="Disintegrin domain"/>
    <property type="match status" value="1"/>
</dbReference>
<dbReference type="Pfam" id="PF00200">
    <property type="entry name" value="Disintegrin"/>
    <property type="match status" value="1"/>
</dbReference>
<evidence type="ECO:0000256" key="3">
    <source>
        <dbReference type="ARBA" id="ARBA00022989"/>
    </source>
</evidence>
<name>A0AAN8PJM7_POLSC</name>
<feature type="disulfide bond" evidence="8">
    <location>
        <begin position="703"/>
        <end position="712"/>
    </location>
</feature>
<feature type="binding site" evidence="9">
    <location>
        <position position="395"/>
    </location>
    <ligand>
        <name>Zn(2+)</name>
        <dbReference type="ChEBI" id="CHEBI:29105"/>
        <note>catalytic</note>
    </ligand>
</feature>
<feature type="region of interest" description="Disordered" evidence="10">
    <location>
        <begin position="910"/>
        <end position="941"/>
    </location>
</feature>
<feature type="compositionally biased region" description="Polar residues" evidence="10">
    <location>
        <begin position="1088"/>
        <end position="1099"/>
    </location>
</feature>
<evidence type="ECO:0000313" key="15">
    <source>
        <dbReference type="EMBL" id="KAK6633108.1"/>
    </source>
</evidence>
<evidence type="ECO:0000256" key="2">
    <source>
        <dbReference type="ARBA" id="ARBA00022692"/>
    </source>
</evidence>
<sequence length="1613" mass="175633">MTCSDISKLPLRAKKDNHGGRCSTMWSKCHGQDEAQQCVYPSLALARVKVMSQVKQIYEAANGPSGRRPGVVYVHGQGPSKDFSEHTITRTRIYHGRTKTEITDTVDKDAKGGHASDLVIAIDVNGTERILELTINHDLIGGSYFQKTQKNGSYHVHKPSADEMELCHYRGHLRGVPGSWAAVSTCNRLRGVIHDGRDTFFIETGSGGSSYVYNGKHLRKNKTQSCGFPQNDNLTRLKRDTSDAVRGPYNANRQSRYVELLLVVDNEEYKALGDLKVVYQHCKDITNIINALFVPLNIFIALIGVVVWTEKNEIDLSTNGDKTLTNFLHYRKEFLVKEHPNDNAQLLTRVQFEGGVVGKALKGPICTFEYSGGIFMDHSSVVGLVATTVAHELGHNFGMEHDRPDCECPDDRCIMAPSSSALSPSHWSSCSLEFLAQAFEHGMDYCLRNKPTKLFDSPVCGNGFVEPGEQCDCGLVHRCNNPCCNATTCMLYSNASCATGECCDFETCKPKDPGTECRSAEHECDLPEYCTGESEYCPTDVFKIDGDICNGGKAFCYQGKCRSHSDQCKLLWGPSGKNSDTQCYEKNINGNIHGNCGNVYCGMVHCSHFNEKLEFGMESVSIVAHSFINNAGNISACRTAIVDLGLNEVDPGLAPDGAKCGDGKMCVNQKCMSVGDLRKLTPDACPNNCSGNGICNSKGHCHCDRGFAPPLCDYPGAGGSTDSGPASDPNLGRRVTIALYIIFLVIILLSILAFLFIYYTRHNVKIWWKKSPTRHTSTPWECKLQSQTRGNSVLLPNDSVGIVDVGIIRDRSPGPKATLLNEKQIAIVTPSKPKVNEIQSELFTKGKGFTIKPLKKPTELVQGTDQNHEKSPSVMTQPYVKYEKVNSNPGETDTNGGGLNRKLEDGRLRAVSPPTLPSVHFTNSRSKPKQSSLGTGSTNQDIVNTPAVTIQPPSRPKISEPVLEGTTAKELIAEGTTLVPTRKAPGIPGANPLETGMEGYLKELPPIPSQATKVRPLSSPVELADERKLLKELKETKEYPTLTKIASLMKNASISRSSSINEKNKAKFKSEIKKLKFDREKLKNIEISNPIPQVETNSPGIRPKSEAEATVTRAQSMREPGHHKPTLQTFGSMRLPAGAKRPTSIHVHTRPTSPPPRPPSPKTVPQDYPYDDCLNFLSEKSAPLAQIDEESPTSNIYAVIEDSPKTSRKPEVSTERKVHFDDENFDEPNGSLATEGVPSPPRDRKKSLNGVASGSTESMGLLGEIVSEIQARNLDSIYSSGTLKRKKEKASDSEDKDNGNIDSSNSTGPSNGYLNPRTINTPAENTDRTVTSRSAPTKAQTTAFNDSDKKTNADEPSKVSSIDISTYKPYSSSLVRNSGPLAYSYKGRTDKNIRSEFLTSKPQGVETSGGSNNTPSSASPFVKSSFTRSSILEAPVLPKLTPSSITSNFSYMPPKALAEEDDVDDPLGKQATTTSVGKKSLSTVKTAEQNGKLQKPSPPRKNNTQEKDDTPKAPNRPLPALPKAEVKPIKLDPMGPTTRLPAKSNKETPLGRVSSGKKPDLAVKPMQKKPLNHVASLQSKFESSVGAGDTRKPVPLGTAAKPKSSFESKGGGQ</sequence>
<evidence type="ECO:0000259" key="12">
    <source>
        <dbReference type="PROSITE" id="PS50026"/>
    </source>
</evidence>
<dbReference type="Gene3D" id="3.40.390.10">
    <property type="entry name" value="Collagenase (Catalytic Domain)"/>
    <property type="match status" value="1"/>
</dbReference>
<dbReference type="GO" id="GO:0006509">
    <property type="term" value="P:membrane protein ectodomain proteolysis"/>
    <property type="evidence" value="ECO:0007669"/>
    <property type="project" value="TreeGrafter"/>
</dbReference>
<protein>
    <recommendedName>
        <fullName evidence="17">Disintegrin and metalloproteinase domain-containing protein 12</fullName>
    </recommendedName>
</protein>
<comment type="subcellular location">
    <subcellularLocation>
        <location evidence="1">Membrane</location>
        <topology evidence="1">Single-pass membrane protein</topology>
    </subcellularLocation>
</comment>
<keyword evidence="9" id="KW-0862">Zinc</keyword>
<dbReference type="CDD" id="cd04269">
    <property type="entry name" value="ZnMc_adamalysin_II_like"/>
    <property type="match status" value="1"/>
</dbReference>
<feature type="disulfide bond" evidence="9">
    <location>
        <begin position="366"/>
        <end position="446"/>
    </location>
</feature>
<dbReference type="SMART" id="SM00608">
    <property type="entry name" value="ACR"/>
    <property type="match status" value="1"/>
</dbReference>